<comment type="caution">
    <text evidence="1">The sequence shown here is derived from an EMBL/GenBank/DDBJ whole genome shotgun (WGS) entry which is preliminary data.</text>
</comment>
<gene>
    <name evidence="1" type="ORF">CCMSSC00406_0010115</name>
</gene>
<evidence type="ECO:0000313" key="2">
    <source>
        <dbReference type="Proteomes" id="UP000824881"/>
    </source>
</evidence>
<dbReference type="EMBL" id="WQMT02000011">
    <property type="protein sequence ID" value="KAG9217598.1"/>
    <property type="molecule type" value="Genomic_DNA"/>
</dbReference>
<evidence type="ECO:0000313" key="1">
    <source>
        <dbReference type="EMBL" id="KAG9217598.1"/>
    </source>
</evidence>
<protein>
    <submittedName>
        <fullName evidence="1">Uncharacterized protein</fullName>
    </submittedName>
</protein>
<accession>A0ACB7IH09</accession>
<dbReference type="Proteomes" id="UP000824881">
    <property type="component" value="Unassembled WGS sequence"/>
</dbReference>
<sequence length="419" mass="46634">MQLQHATAIKSKISNLQKQNKAETYSVGMVLWYFPLGGGAAKKAQLLPIHDPWNGATPAVDVLTAMKDKIKEAHAAAPSRLDLDFTKVGFGINLSAKSVLNLEMTPDIIGGTLASMFSILKGKGKLSESDVKSRTLSLRLYLYENFVEESDDGGVDNVSQMKSRRVTITGKRKLEEITPQYTSSYHPRKWSSRPSTSIQAEALEYDQYTFRRLHYTVDSFGNLIEHDNLVDEEVLEVARHWQKYCREDKPKGGYIAKGYTKYAFEGRLNGVKHALFQNEPTGVIAGENQDNLIAELRLLTSAQYFTDSFKERAKLFGYVLPGGGFKWNVDGTFVAQVTSALPEWPTNGAPDTRSLLFGHVLVAPFIERSALHQERKFSGSEQAGNNKDEVGKMMDAFAHHVFVDSHGSLIFTDIQGKGS</sequence>
<proteinExistence type="predicted"/>
<name>A0ACB7IH09_PLECO</name>
<keyword evidence="2" id="KW-1185">Reference proteome</keyword>
<reference evidence="1 2" key="1">
    <citation type="journal article" date="2021" name="Appl. Environ. Microbiol.">
        <title>Genetic linkage and physical mapping for an oyster mushroom Pleurotus cornucopiae and QTL analysis for the trait cap color.</title>
        <authorList>
            <person name="Zhang Y."/>
            <person name="Gao W."/>
            <person name="Sonnenberg A."/>
            <person name="Chen Q."/>
            <person name="Zhang J."/>
            <person name="Huang C."/>
        </authorList>
    </citation>
    <scope>NUCLEOTIDE SEQUENCE [LARGE SCALE GENOMIC DNA]</scope>
    <source>
        <strain evidence="1">CCMSSC00406</strain>
    </source>
</reference>
<organism evidence="1 2">
    <name type="scientific">Pleurotus cornucopiae</name>
    <name type="common">Cornucopia mushroom</name>
    <dbReference type="NCBI Taxonomy" id="5321"/>
    <lineage>
        <taxon>Eukaryota</taxon>
        <taxon>Fungi</taxon>
        <taxon>Dikarya</taxon>
        <taxon>Basidiomycota</taxon>
        <taxon>Agaricomycotina</taxon>
        <taxon>Agaricomycetes</taxon>
        <taxon>Agaricomycetidae</taxon>
        <taxon>Agaricales</taxon>
        <taxon>Pleurotineae</taxon>
        <taxon>Pleurotaceae</taxon>
        <taxon>Pleurotus</taxon>
    </lineage>
</organism>